<name>Q46271_CHLPN</name>
<protein>
    <submittedName>
        <fullName evidence="1">Chlamydophila pneumoniae plasmid DNA</fullName>
    </submittedName>
</protein>
<evidence type="ECO:0000313" key="1">
    <source>
        <dbReference type="EMBL" id="CAA57584.1"/>
    </source>
</evidence>
<geneLocation type="plasmid" evidence="1">
    <name>pCpnE1</name>
</geneLocation>
<reference evidence="1" key="1">
    <citation type="journal article" date="1997" name="Microbiology">
        <title>Plasmid diversity in Chlamydia.</title>
        <authorList>
            <person name="Thomas N.S."/>
            <person name="Clarke I.N."/>
            <person name="Storey C.C."/>
            <person name="Lusher M."/>
        </authorList>
    </citation>
    <scope>NUCLEOTIDE SEQUENCE</scope>
    <source>
        <plasmid evidence="1">pCpnE1</plasmid>
    </source>
</reference>
<sequence>MSESEQPRRLYSVTAVALRTCGVTLKPMCANFPALENVLAICFNPTHLPFFVTNNKPFRWPK</sequence>
<dbReference type="EMBL" id="X82078">
    <property type="protein sequence ID" value="CAA57584.1"/>
    <property type="molecule type" value="Genomic_DNA"/>
</dbReference>
<keyword evidence="1" id="KW-0614">Plasmid</keyword>
<organism evidence="1">
    <name type="scientific">Chlamydia pneumoniae</name>
    <name type="common">Chlamydophila pneumoniae</name>
    <dbReference type="NCBI Taxonomy" id="83558"/>
    <lineage>
        <taxon>Bacteria</taxon>
        <taxon>Pseudomonadati</taxon>
        <taxon>Chlamydiota</taxon>
        <taxon>Chlamydiia</taxon>
        <taxon>Chlamydiales</taxon>
        <taxon>Chlamydiaceae</taxon>
        <taxon>Chlamydia/Chlamydophila group</taxon>
        <taxon>Chlamydia</taxon>
    </lineage>
</organism>
<accession>Q46271</accession>
<dbReference type="AlphaFoldDB" id="Q46271"/>
<proteinExistence type="predicted"/>